<evidence type="ECO:0008006" key="4">
    <source>
        <dbReference type="Google" id="ProtNLM"/>
    </source>
</evidence>
<comment type="caution">
    <text evidence="2">The sequence shown here is derived from an EMBL/GenBank/DDBJ whole genome shotgun (WGS) entry which is preliminary data.</text>
</comment>
<gene>
    <name evidence="2" type="ORF">QQ008_06650</name>
</gene>
<sequence length="171" mass="19550">MQKNTKEDRLKKSITTLSRLLVIMFILLAVAIAGAAYLGIFYKPEHFSFLDSKVEEQESLQGERNNVLVWSDTSSVNSDGIHVASGLIVDDKLPLILTNCTGCHSTKLISQNRATREGWKSMIEWMQKTQKLWDLGENEEPILEYLSTHYAPKKTGRRTNLTDIEWYELSE</sequence>
<keyword evidence="1" id="KW-0472">Membrane</keyword>
<accession>A0ABT8KNC1</accession>
<dbReference type="Gene3D" id="1.10.760.10">
    <property type="entry name" value="Cytochrome c-like domain"/>
    <property type="match status" value="1"/>
</dbReference>
<name>A0ABT8KNC1_9BACT</name>
<organism evidence="2 3">
    <name type="scientific">Splendidivirga corallicola</name>
    <dbReference type="NCBI Taxonomy" id="3051826"/>
    <lineage>
        <taxon>Bacteria</taxon>
        <taxon>Pseudomonadati</taxon>
        <taxon>Bacteroidota</taxon>
        <taxon>Cytophagia</taxon>
        <taxon>Cytophagales</taxon>
        <taxon>Splendidivirgaceae</taxon>
        <taxon>Splendidivirga</taxon>
    </lineage>
</organism>
<feature type="transmembrane region" description="Helical" evidence="1">
    <location>
        <begin position="20"/>
        <end position="42"/>
    </location>
</feature>
<evidence type="ECO:0000313" key="3">
    <source>
        <dbReference type="Proteomes" id="UP001172082"/>
    </source>
</evidence>
<keyword evidence="1" id="KW-1133">Transmembrane helix</keyword>
<proteinExistence type="predicted"/>
<evidence type="ECO:0000313" key="2">
    <source>
        <dbReference type="EMBL" id="MDN5201030.1"/>
    </source>
</evidence>
<evidence type="ECO:0000256" key="1">
    <source>
        <dbReference type="SAM" id="Phobius"/>
    </source>
</evidence>
<reference evidence="2" key="1">
    <citation type="submission" date="2023-06" db="EMBL/GenBank/DDBJ databases">
        <title>Genomic of Parafulvivirga corallium.</title>
        <authorList>
            <person name="Wang G."/>
        </authorList>
    </citation>
    <scope>NUCLEOTIDE SEQUENCE</scope>
    <source>
        <strain evidence="2">BMA10</strain>
    </source>
</reference>
<dbReference type="InterPro" id="IPR036909">
    <property type="entry name" value="Cyt_c-like_dom_sf"/>
</dbReference>
<dbReference type="Proteomes" id="UP001172082">
    <property type="component" value="Unassembled WGS sequence"/>
</dbReference>
<protein>
    <recommendedName>
        <fullName evidence="4">Monoheme cytochrome C</fullName>
    </recommendedName>
</protein>
<dbReference type="SUPFAM" id="SSF46626">
    <property type="entry name" value="Cytochrome c"/>
    <property type="match status" value="1"/>
</dbReference>
<dbReference type="RefSeq" id="WP_346751059.1">
    <property type="nucleotide sequence ID" value="NZ_JAUJEA010000002.1"/>
</dbReference>
<dbReference type="EMBL" id="JAUJEA010000002">
    <property type="protein sequence ID" value="MDN5201030.1"/>
    <property type="molecule type" value="Genomic_DNA"/>
</dbReference>
<keyword evidence="3" id="KW-1185">Reference proteome</keyword>
<keyword evidence="1" id="KW-0812">Transmembrane</keyword>